<evidence type="ECO:0000313" key="6">
    <source>
        <dbReference type="EMBL" id="KAA5548620.1"/>
    </source>
</evidence>
<dbReference type="SUPFAM" id="SSF52738">
    <property type="entry name" value="Methylesterase CheB, C-terminal domain"/>
    <property type="match status" value="1"/>
</dbReference>
<evidence type="ECO:0000313" key="7">
    <source>
        <dbReference type="Proteomes" id="UP000323426"/>
    </source>
</evidence>
<dbReference type="CDD" id="cd16433">
    <property type="entry name" value="CheB"/>
    <property type="match status" value="1"/>
</dbReference>
<evidence type="ECO:0000259" key="5">
    <source>
        <dbReference type="PROSITE" id="PS50122"/>
    </source>
</evidence>
<evidence type="ECO:0000256" key="2">
    <source>
        <dbReference type="ARBA" id="ARBA00039140"/>
    </source>
</evidence>
<sequence>MQITGHNIIVIGTSAGGMEALCRLVEPFPADLPAAVFIVQHLSADSNIQYLLKRLASHTKLSCVVAEHNTHIEYNAIYMAPPDHHLLIDKKHILVARGPRENQFRPSIDPLFRSAAAFHGAQTIGVILTGFLSDGLVGMNAVQRCGGFTVVQDPTDAEYSDLPRNILRHMPVTHTAPIAQMGQLLTQLVHQPAPDSVTVQPDILLEAQIAQRIMINSENANIGDMDKLGKRVPYTCPDCGGTLWELTREKDNVQRFRCHTGHAYTDQSLLSSMNNNLEETLYVAMRTLEERRNMLMSMANQETGNAKWATLQRDRAEEMKTHIERIRRILEAATVSDQEHQREAG</sequence>
<dbReference type="PANTHER" id="PTHR42872:SF6">
    <property type="entry name" value="PROTEIN-GLUTAMATE METHYLESTERASE_PROTEIN-GLUTAMINE GLUTAMINASE"/>
    <property type="match status" value="1"/>
</dbReference>
<keyword evidence="4" id="KW-0145">Chemotaxis</keyword>
<comment type="catalytic activity">
    <reaction evidence="3">
        <text>[protein]-L-glutamate 5-O-methyl ester + H2O = L-glutamyl-[protein] + methanol + H(+)</text>
        <dbReference type="Rhea" id="RHEA:23236"/>
        <dbReference type="Rhea" id="RHEA-COMP:10208"/>
        <dbReference type="Rhea" id="RHEA-COMP:10311"/>
        <dbReference type="ChEBI" id="CHEBI:15377"/>
        <dbReference type="ChEBI" id="CHEBI:15378"/>
        <dbReference type="ChEBI" id="CHEBI:17790"/>
        <dbReference type="ChEBI" id="CHEBI:29973"/>
        <dbReference type="ChEBI" id="CHEBI:82795"/>
        <dbReference type="EC" id="3.1.1.61"/>
    </reaction>
</comment>
<name>A0A5M6DQZ8_9BACT</name>
<dbReference type="RefSeq" id="WP_150086948.1">
    <property type="nucleotide sequence ID" value="NZ_VWSF01000002.1"/>
</dbReference>
<dbReference type="GO" id="GO:0006935">
    <property type="term" value="P:chemotaxis"/>
    <property type="evidence" value="ECO:0007669"/>
    <property type="project" value="UniProtKB-UniRule"/>
</dbReference>
<feature type="active site" evidence="4">
    <location>
        <position position="41"/>
    </location>
</feature>
<accession>A0A5M6DQZ8</accession>
<gene>
    <name evidence="6" type="ORF">F0145_03640</name>
</gene>
<proteinExistence type="predicted"/>
<evidence type="ECO:0000256" key="3">
    <source>
        <dbReference type="ARBA" id="ARBA00048267"/>
    </source>
</evidence>
<comment type="caution">
    <text evidence="6">The sequence shown here is derived from an EMBL/GenBank/DDBJ whole genome shotgun (WGS) entry which is preliminary data.</text>
</comment>
<protein>
    <recommendedName>
        <fullName evidence="2">protein-glutamate methylesterase</fullName>
        <ecNumber evidence="2">3.1.1.61</ecNumber>
    </recommendedName>
</protein>
<dbReference type="PANTHER" id="PTHR42872">
    <property type="entry name" value="PROTEIN-GLUTAMATE METHYLESTERASE/PROTEIN-GLUTAMINE GLUTAMINASE"/>
    <property type="match status" value="1"/>
</dbReference>
<keyword evidence="7" id="KW-1185">Reference proteome</keyword>
<evidence type="ECO:0000256" key="4">
    <source>
        <dbReference type="PROSITE-ProRule" id="PRU00050"/>
    </source>
</evidence>
<dbReference type="GO" id="GO:0005737">
    <property type="term" value="C:cytoplasm"/>
    <property type="evidence" value="ECO:0007669"/>
    <property type="project" value="InterPro"/>
</dbReference>
<dbReference type="Pfam" id="PF01339">
    <property type="entry name" value="CheB_methylest"/>
    <property type="match status" value="1"/>
</dbReference>
<dbReference type="EMBL" id="VWSF01000002">
    <property type="protein sequence ID" value="KAA5548620.1"/>
    <property type="molecule type" value="Genomic_DNA"/>
</dbReference>
<feature type="active site" evidence="4">
    <location>
        <position position="14"/>
    </location>
</feature>
<feature type="domain" description="CheB-type methylesterase" evidence="5">
    <location>
        <begin position="2"/>
        <end position="192"/>
    </location>
</feature>
<dbReference type="PIRSF" id="PIRSF036461">
    <property type="entry name" value="Chmtx_methlestr"/>
    <property type="match status" value="1"/>
</dbReference>
<dbReference type="InterPro" id="IPR011247">
    <property type="entry name" value="Chemotax_prot-Glu_Me-esterase"/>
</dbReference>
<feature type="active site" evidence="4">
    <location>
        <position position="134"/>
    </location>
</feature>
<dbReference type="AlphaFoldDB" id="A0A5M6DQZ8"/>
<dbReference type="GO" id="GO:0008984">
    <property type="term" value="F:protein-glutamate methylesterase activity"/>
    <property type="evidence" value="ECO:0007669"/>
    <property type="project" value="UniProtKB-EC"/>
</dbReference>
<organism evidence="6 7">
    <name type="scientific">Adhaeribacter rhizoryzae</name>
    <dbReference type="NCBI Taxonomy" id="2607907"/>
    <lineage>
        <taxon>Bacteria</taxon>
        <taxon>Pseudomonadati</taxon>
        <taxon>Bacteroidota</taxon>
        <taxon>Cytophagia</taxon>
        <taxon>Cytophagales</taxon>
        <taxon>Hymenobacteraceae</taxon>
        <taxon>Adhaeribacter</taxon>
    </lineage>
</organism>
<keyword evidence="1 4" id="KW-0378">Hydrolase</keyword>
<dbReference type="EC" id="3.1.1.61" evidence="2"/>
<dbReference type="Gene3D" id="3.40.50.180">
    <property type="entry name" value="Methylesterase CheB, C-terminal domain"/>
    <property type="match status" value="1"/>
</dbReference>
<dbReference type="Proteomes" id="UP000323426">
    <property type="component" value="Unassembled WGS sequence"/>
</dbReference>
<dbReference type="InterPro" id="IPR035909">
    <property type="entry name" value="CheB_C"/>
</dbReference>
<evidence type="ECO:0000256" key="1">
    <source>
        <dbReference type="ARBA" id="ARBA00022801"/>
    </source>
</evidence>
<dbReference type="InterPro" id="IPR000673">
    <property type="entry name" value="Sig_transdc_resp-reg_Me-estase"/>
</dbReference>
<dbReference type="GO" id="GO:0000156">
    <property type="term" value="F:phosphorelay response regulator activity"/>
    <property type="evidence" value="ECO:0007669"/>
    <property type="project" value="InterPro"/>
</dbReference>
<dbReference type="PROSITE" id="PS50122">
    <property type="entry name" value="CHEB"/>
    <property type="match status" value="1"/>
</dbReference>
<reference evidence="6 7" key="1">
    <citation type="submission" date="2019-09" db="EMBL/GenBank/DDBJ databases">
        <title>Genome sequence and assembly of Adhaeribacter sp.</title>
        <authorList>
            <person name="Chhetri G."/>
        </authorList>
    </citation>
    <scope>NUCLEOTIDE SEQUENCE [LARGE SCALE GENOMIC DNA]</scope>
    <source>
        <strain evidence="6 7">DK36</strain>
    </source>
</reference>